<proteinExistence type="inferred from homology"/>
<dbReference type="Gene3D" id="2.160.20.10">
    <property type="entry name" value="Single-stranded right-handed beta-helix, Pectin lyase-like"/>
    <property type="match status" value="1"/>
</dbReference>
<dbReference type="PANTHER" id="PTHR31339:SF9">
    <property type="entry name" value="PLASMIN AND FIBRONECTIN-BINDING PROTEIN A"/>
    <property type="match status" value="1"/>
</dbReference>
<dbReference type="Pfam" id="PF00295">
    <property type="entry name" value="Glyco_hydro_28"/>
    <property type="match status" value="1"/>
</dbReference>
<keyword evidence="3 4" id="KW-0326">Glycosidase</keyword>
<dbReference type="GO" id="GO:0004650">
    <property type="term" value="F:polygalacturonase activity"/>
    <property type="evidence" value="ECO:0007669"/>
    <property type="project" value="InterPro"/>
</dbReference>
<comment type="caution">
    <text evidence="6">The sequence shown here is derived from an EMBL/GenBank/DDBJ whole genome shotgun (WGS) entry which is preliminary data.</text>
</comment>
<name>A0A9D1MDX0_9FIRM</name>
<keyword evidence="2 4" id="KW-0378">Hydrolase</keyword>
<dbReference type="InterPro" id="IPR012334">
    <property type="entry name" value="Pectin_lyas_fold"/>
</dbReference>
<evidence type="ECO:0000256" key="4">
    <source>
        <dbReference type="RuleBase" id="RU361169"/>
    </source>
</evidence>
<dbReference type="AlphaFoldDB" id="A0A9D1MDX0"/>
<dbReference type="Proteomes" id="UP000824109">
    <property type="component" value="Unassembled WGS sequence"/>
</dbReference>
<sequence>MNTFNILDFGAVADAVTNNAKSIQKAIDAASSCNGTVIVPRGEFLSGTLVLKSNIDLHLEKGAVLISSLNEEDILDFAKLFEDDNACTGWDGGCFLFACHEKNITISGEGTIYGQGDKVFFDDNADGGYHECPLNVAAFRPRTTFFEDVENLTVRDITFKDAAFWTLHMAGCKDVSVLDIKILNDVRGANNDGIDPDCCKDVIIRGCMIKTGDDAIVIKTTKPMSERYGAAENIVISDCILCSHDSALKIGSETHGDIRNIILSDCIIKDCSRGIGIWARDGATIEDIHVHHVTGNVLKYADGMHDGHPSRWWGNGEPIFLSATYRDSRKLYPGKIRDITFDHIYMTTESSAFICGEEYSHLENIDFKDFRLTMRRQGTQQHGWFDEQPSLRDVYPHKIPAVYARFVDGINIEGKVRFVHPYSKDDNGEYEFDDCSGKGAAIDTI</sequence>
<feature type="domain" description="Rhamnogalacturonase A/B/Epimerase-like pectate lyase" evidence="5">
    <location>
        <begin position="4"/>
        <end position="57"/>
    </location>
</feature>
<protein>
    <submittedName>
        <fullName evidence="6">Glycoside hydrolase family 28 protein</fullName>
    </submittedName>
</protein>
<accession>A0A9D1MDX0</accession>
<evidence type="ECO:0000313" key="6">
    <source>
        <dbReference type="EMBL" id="HIU58394.1"/>
    </source>
</evidence>
<evidence type="ECO:0000259" key="5">
    <source>
        <dbReference type="Pfam" id="PF12708"/>
    </source>
</evidence>
<dbReference type="GO" id="GO:0005975">
    <property type="term" value="P:carbohydrate metabolic process"/>
    <property type="evidence" value="ECO:0007669"/>
    <property type="project" value="InterPro"/>
</dbReference>
<dbReference type="SUPFAM" id="SSF51126">
    <property type="entry name" value="Pectin lyase-like"/>
    <property type="match status" value="1"/>
</dbReference>
<gene>
    <name evidence="6" type="ORF">IAA61_11370</name>
</gene>
<evidence type="ECO:0000256" key="3">
    <source>
        <dbReference type="ARBA" id="ARBA00023295"/>
    </source>
</evidence>
<evidence type="ECO:0000313" key="7">
    <source>
        <dbReference type="Proteomes" id="UP000824109"/>
    </source>
</evidence>
<organism evidence="6 7">
    <name type="scientific">Candidatus Ornithomonoglobus merdipullorum</name>
    <dbReference type="NCBI Taxonomy" id="2840895"/>
    <lineage>
        <taxon>Bacteria</taxon>
        <taxon>Bacillati</taxon>
        <taxon>Bacillota</taxon>
        <taxon>Clostridia</taxon>
        <taxon>Candidatus Ornithomonoglobus</taxon>
    </lineage>
</organism>
<dbReference type="InterPro" id="IPR051801">
    <property type="entry name" value="GH28_Enzymes"/>
</dbReference>
<reference evidence="6" key="1">
    <citation type="submission" date="2020-10" db="EMBL/GenBank/DDBJ databases">
        <authorList>
            <person name="Gilroy R."/>
        </authorList>
    </citation>
    <scope>NUCLEOTIDE SEQUENCE</scope>
    <source>
        <strain evidence="6">USAMLcec3-3695</strain>
    </source>
</reference>
<dbReference type="SMART" id="SM00710">
    <property type="entry name" value="PbH1"/>
    <property type="match status" value="5"/>
</dbReference>
<evidence type="ECO:0000256" key="1">
    <source>
        <dbReference type="ARBA" id="ARBA00008834"/>
    </source>
</evidence>
<evidence type="ECO:0000256" key="2">
    <source>
        <dbReference type="ARBA" id="ARBA00022801"/>
    </source>
</evidence>
<reference evidence="6" key="2">
    <citation type="journal article" date="2021" name="PeerJ">
        <title>Extensive microbial diversity within the chicken gut microbiome revealed by metagenomics and culture.</title>
        <authorList>
            <person name="Gilroy R."/>
            <person name="Ravi A."/>
            <person name="Getino M."/>
            <person name="Pursley I."/>
            <person name="Horton D.L."/>
            <person name="Alikhan N.F."/>
            <person name="Baker D."/>
            <person name="Gharbi K."/>
            <person name="Hall N."/>
            <person name="Watson M."/>
            <person name="Adriaenssens E.M."/>
            <person name="Foster-Nyarko E."/>
            <person name="Jarju S."/>
            <person name="Secka A."/>
            <person name="Antonio M."/>
            <person name="Oren A."/>
            <person name="Chaudhuri R.R."/>
            <person name="La Ragione R."/>
            <person name="Hildebrand F."/>
            <person name="Pallen M.J."/>
        </authorList>
    </citation>
    <scope>NUCLEOTIDE SEQUENCE</scope>
    <source>
        <strain evidence="6">USAMLcec3-3695</strain>
    </source>
</reference>
<dbReference type="Pfam" id="PF12708">
    <property type="entry name" value="Pect-lyase_RHGA_epim"/>
    <property type="match status" value="1"/>
</dbReference>
<dbReference type="EMBL" id="DVNB01000118">
    <property type="protein sequence ID" value="HIU58394.1"/>
    <property type="molecule type" value="Genomic_DNA"/>
</dbReference>
<dbReference type="InterPro" id="IPR000743">
    <property type="entry name" value="Glyco_hydro_28"/>
</dbReference>
<dbReference type="InterPro" id="IPR024535">
    <property type="entry name" value="RHGA/B-epi-like_pectate_lyase"/>
</dbReference>
<dbReference type="InterPro" id="IPR011050">
    <property type="entry name" value="Pectin_lyase_fold/virulence"/>
</dbReference>
<comment type="similarity">
    <text evidence="1 4">Belongs to the glycosyl hydrolase 28 family.</text>
</comment>
<dbReference type="InterPro" id="IPR006626">
    <property type="entry name" value="PbH1"/>
</dbReference>
<dbReference type="PANTHER" id="PTHR31339">
    <property type="entry name" value="PECTIN LYASE-RELATED"/>
    <property type="match status" value="1"/>
</dbReference>